<reference evidence="1 2" key="1">
    <citation type="submission" date="2019-12" db="EMBL/GenBank/DDBJ databases">
        <authorList>
            <person name="Alioto T."/>
            <person name="Alioto T."/>
            <person name="Gomez Garrido J."/>
        </authorList>
    </citation>
    <scope>NUCLEOTIDE SEQUENCE [LARGE SCALE GENOMIC DNA]</scope>
</reference>
<evidence type="ECO:0000313" key="1">
    <source>
        <dbReference type="EMBL" id="CAA2979680.1"/>
    </source>
</evidence>
<sequence>MDYQWLGDTDRVAYLDQIVVVVDIEIHSSRVACLDRLVVEVEVVDNEIHSSGVACLDLVVVDIDTQRHRVPCLVLVDIVHMVTCVVVVVVKLEMEVEVEVVKLKLEVVVVVVVVKSSC</sequence>
<gene>
    <name evidence="1" type="ORF">OLEA9_A022119</name>
</gene>
<accession>A0A8S0RIW5</accession>
<organism evidence="1 2">
    <name type="scientific">Olea europaea subsp. europaea</name>
    <dbReference type="NCBI Taxonomy" id="158383"/>
    <lineage>
        <taxon>Eukaryota</taxon>
        <taxon>Viridiplantae</taxon>
        <taxon>Streptophyta</taxon>
        <taxon>Embryophyta</taxon>
        <taxon>Tracheophyta</taxon>
        <taxon>Spermatophyta</taxon>
        <taxon>Magnoliopsida</taxon>
        <taxon>eudicotyledons</taxon>
        <taxon>Gunneridae</taxon>
        <taxon>Pentapetalae</taxon>
        <taxon>asterids</taxon>
        <taxon>lamiids</taxon>
        <taxon>Lamiales</taxon>
        <taxon>Oleaceae</taxon>
        <taxon>Oleeae</taxon>
        <taxon>Olea</taxon>
    </lineage>
</organism>
<dbReference type="AlphaFoldDB" id="A0A8S0RIW5"/>
<proteinExistence type="predicted"/>
<protein>
    <submittedName>
        <fullName evidence="1">Uncharacterized protein</fullName>
    </submittedName>
</protein>
<comment type="caution">
    <text evidence="1">The sequence shown here is derived from an EMBL/GenBank/DDBJ whole genome shotgun (WGS) entry which is preliminary data.</text>
</comment>
<dbReference type="Gramene" id="OE9A022119T1">
    <property type="protein sequence ID" value="OE9A022119C1"/>
    <property type="gene ID" value="OE9A022119"/>
</dbReference>
<evidence type="ECO:0000313" key="2">
    <source>
        <dbReference type="Proteomes" id="UP000594638"/>
    </source>
</evidence>
<dbReference type="Proteomes" id="UP000594638">
    <property type="component" value="Unassembled WGS sequence"/>
</dbReference>
<name>A0A8S0RIW5_OLEEU</name>
<dbReference type="EMBL" id="CACTIH010003632">
    <property type="protein sequence ID" value="CAA2979680.1"/>
    <property type="molecule type" value="Genomic_DNA"/>
</dbReference>
<keyword evidence="2" id="KW-1185">Reference proteome</keyword>